<proteinExistence type="predicted"/>
<dbReference type="Proteomes" id="UP000198949">
    <property type="component" value="Unassembled WGS sequence"/>
</dbReference>
<feature type="compositionally biased region" description="Low complexity" evidence="1">
    <location>
        <begin position="399"/>
        <end position="419"/>
    </location>
</feature>
<feature type="compositionally biased region" description="Polar residues" evidence="1">
    <location>
        <begin position="239"/>
        <end position="258"/>
    </location>
</feature>
<protein>
    <submittedName>
        <fullName evidence="2">Uncharacterized protein</fullName>
    </submittedName>
</protein>
<organism evidence="2 3">
    <name type="scientific">Glycomyces harbinensis</name>
    <dbReference type="NCBI Taxonomy" id="58114"/>
    <lineage>
        <taxon>Bacteria</taxon>
        <taxon>Bacillati</taxon>
        <taxon>Actinomycetota</taxon>
        <taxon>Actinomycetes</taxon>
        <taxon>Glycomycetales</taxon>
        <taxon>Glycomycetaceae</taxon>
        <taxon>Glycomyces</taxon>
    </lineage>
</organism>
<feature type="region of interest" description="Disordered" evidence="1">
    <location>
        <begin position="1"/>
        <end position="45"/>
    </location>
</feature>
<sequence length="419" mass="45598">MLSAACGLGGRRNSQGRRRRRGEGWHGVGGGIERRGGAGSGGRRRTGGVGVGWCCGAWVLDAECECSVPVWVLRGVPVWERIGVRTRVWDSYRRRPVYADYAKPLAESRSSVGSPDATAPSISGLVCGRSGSAIETSQQYGAERRIGWGALGAGITSNAFRLVLATRHTPQAKVSRSATCDDHDQSASAPDPRAPRQSRPTPSKHYQHSGAAPARLKGRAPCAATHAIGANPPGPTPRASCTGTRQGWQHQSRNGNPEQEQEQGGDRNRAWGRGGAQRSTITTGAERRRPRHDHHEHAHQHHHGAPRGNDHAAHADAPLRLHRPDPRTACPTRLPSCNRRRPEPRPTRRPRPPPTPPQPRLFIAAARTSPEAVLGVANARQTRRASLRRRPLEPRPKRCPTSPTQPRTPSTPLLQWRPN</sequence>
<feature type="compositionally biased region" description="Basic residues" evidence="1">
    <location>
        <begin position="288"/>
        <end position="305"/>
    </location>
</feature>
<feature type="compositionally biased region" description="Gly residues" evidence="1">
    <location>
        <begin position="25"/>
        <end position="45"/>
    </location>
</feature>
<name>A0A1G6TNV1_9ACTN</name>
<gene>
    <name evidence="2" type="ORF">SAMN05216270_10365</name>
</gene>
<feature type="compositionally biased region" description="Basic and acidic residues" evidence="1">
    <location>
        <begin position="308"/>
        <end position="326"/>
    </location>
</feature>
<dbReference type="AlphaFoldDB" id="A0A1G6TNV1"/>
<keyword evidence="3" id="KW-1185">Reference proteome</keyword>
<dbReference type="EMBL" id="FNAD01000003">
    <property type="protein sequence ID" value="SDD30554.1"/>
    <property type="molecule type" value="Genomic_DNA"/>
</dbReference>
<dbReference type="STRING" id="58114.SAMN05216270_10365"/>
<feature type="region of interest" description="Disordered" evidence="1">
    <location>
        <begin position="171"/>
        <end position="419"/>
    </location>
</feature>
<accession>A0A1G6TNV1</accession>
<reference evidence="3" key="1">
    <citation type="submission" date="2016-10" db="EMBL/GenBank/DDBJ databases">
        <authorList>
            <person name="Varghese N."/>
            <person name="Submissions S."/>
        </authorList>
    </citation>
    <scope>NUCLEOTIDE SEQUENCE [LARGE SCALE GENOMIC DNA]</scope>
    <source>
        <strain evidence="3">CGMCC 4.3516</strain>
    </source>
</reference>
<evidence type="ECO:0000313" key="2">
    <source>
        <dbReference type="EMBL" id="SDD30554.1"/>
    </source>
</evidence>
<evidence type="ECO:0000256" key="1">
    <source>
        <dbReference type="SAM" id="MobiDB-lite"/>
    </source>
</evidence>
<evidence type="ECO:0000313" key="3">
    <source>
        <dbReference type="Proteomes" id="UP000198949"/>
    </source>
</evidence>